<evidence type="ECO:0000313" key="9">
    <source>
        <dbReference type="Proteomes" id="UP000267585"/>
    </source>
</evidence>
<dbReference type="Proteomes" id="UP000267585">
    <property type="component" value="Unassembled WGS sequence"/>
</dbReference>
<feature type="transmembrane region" description="Helical" evidence="7">
    <location>
        <begin position="326"/>
        <end position="345"/>
    </location>
</feature>
<feature type="transmembrane region" description="Helical" evidence="7">
    <location>
        <begin position="47"/>
        <end position="65"/>
    </location>
</feature>
<dbReference type="PANTHER" id="PTHR11706:SF33">
    <property type="entry name" value="NATURAL RESISTANCE-ASSOCIATED MACROPHAGE PROTEIN 2"/>
    <property type="match status" value="1"/>
</dbReference>
<reference evidence="8 9" key="1">
    <citation type="submission" date="2018-11" db="EMBL/GenBank/DDBJ databases">
        <title>Arenibacter aquaticus sp.nov., a marine bacterium isolated from surface seawater in the South China Sea.</title>
        <authorList>
            <person name="Guo J."/>
            <person name="Sun J."/>
        </authorList>
    </citation>
    <scope>NUCLEOTIDE SEQUENCE [LARGE SCALE GENOMIC DNA]</scope>
    <source>
        <strain evidence="8 9">GUO666</strain>
    </source>
</reference>
<dbReference type="OrthoDB" id="9787548at2"/>
<evidence type="ECO:0000313" key="8">
    <source>
        <dbReference type="EMBL" id="RTE52631.1"/>
    </source>
</evidence>
<feature type="transmembrane region" description="Helical" evidence="7">
    <location>
        <begin position="86"/>
        <end position="113"/>
    </location>
</feature>
<feature type="transmembrane region" description="Helical" evidence="7">
    <location>
        <begin position="197"/>
        <end position="218"/>
    </location>
</feature>
<dbReference type="AlphaFoldDB" id="A0A3S0IL46"/>
<feature type="transmembrane region" description="Helical" evidence="7">
    <location>
        <begin position="285"/>
        <end position="314"/>
    </location>
</feature>
<feature type="transmembrane region" description="Helical" evidence="7">
    <location>
        <begin position="351"/>
        <end position="376"/>
    </location>
</feature>
<comment type="caution">
    <text evidence="8">The sequence shown here is derived from an EMBL/GenBank/DDBJ whole genome shotgun (WGS) entry which is preliminary data.</text>
</comment>
<dbReference type="PANTHER" id="PTHR11706">
    <property type="entry name" value="SOLUTE CARRIER PROTEIN FAMILY 11 MEMBER"/>
    <property type="match status" value="1"/>
</dbReference>
<dbReference type="InterPro" id="IPR001046">
    <property type="entry name" value="NRAMP_fam"/>
</dbReference>
<evidence type="ECO:0000256" key="3">
    <source>
        <dbReference type="ARBA" id="ARBA00022692"/>
    </source>
</evidence>
<protein>
    <recommendedName>
        <fullName evidence="10">Divalent metal cation transporter</fullName>
    </recommendedName>
</protein>
<sequence length="413" mass="44539">MGNKAISKKIVLALSAVGPGLFLIGYNIGTGSVTTMAKTGAEYGMGLFWALVLSCIFTYILMVAYGKVTLVTGRTALYNFKREFKWGWLLSLYIILVLIIGELLALMGVMGIVADLVQEGLRLAYGGLIVSRGYIILFFVVLLAFFLWFGRYQAFEKVLTVLVILMGLSFVVAFVMVRPALSDIVSGMVPSIPDTPGALGLVAAITGTTCSAAVFVMRSTVVAEKGWGINDLKKEKNDAFVSAFMMLLLSGIIMAVAAGTLYVSGMRLENTVEMISLFEPFGGKVAAFVLIVGITGAGLSTIFPIVLIAPWLLADYRGKPRNIHSNTSRVLIFGALLFAFGTVFLDERPPALMVFSQAFQACILPAVAIPMFVLINKGKLMGSNKAELKLNLGLVAVILFALITTWFAILEFI</sequence>
<accession>A0A3S0IL46</accession>
<name>A0A3S0IL46_9FLAO</name>
<dbReference type="Pfam" id="PF01566">
    <property type="entry name" value="Nramp"/>
    <property type="match status" value="1"/>
</dbReference>
<feature type="transmembrane region" description="Helical" evidence="7">
    <location>
        <begin position="388"/>
        <end position="409"/>
    </location>
</feature>
<evidence type="ECO:0000256" key="4">
    <source>
        <dbReference type="ARBA" id="ARBA00022847"/>
    </source>
</evidence>
<evidence type="ECO:0000256" key="6">
    <source>
        <dbReference type="ARBA" id="ARBA00023136"/>
    </source>
</evidence>
<keyword evidence="4" id="KW-0769">Symport</keyword>
<keyword evidence="5 7" id="KW-1133">Transmembrane helix</keyword>
<evidence type="ECO:0000256" key="2">
    <source>
        <dbReference type="ARBA" id="ARBA00022448"/>
    </source>
</evidence>
<feature type="transmembrane region" description="Helical" evidence="7">
    <location>
        <begin position="239"/>
        <end position="265"/>
    </location>
</feature>
<feature type="transmembrane region" description="Helical" evidence="7">
    <location>
        <begin position="125"/>
        <end position="149"/>
    </location>
</feature>
<dbReference type="GO" id="GO:0005886">
    <property type="term" value="C:plasma membrane"/>
    <property type="evidence" value="ECO:0007669"/>
    <property type="project" value="TreeGrafter"/>
</dbReference>
<organism evidence="8 9">
    <name type="scientific">Arenibacter aquaticus</name>
    <dbReference type="NCBI Taxonomy" id="2489054"/>
    <lineage>
        <taxon>Bacteria</taxon>
        <taxon>Pseudomonadati</taxon>
        <taxon>Bacteroidota</taxon>
        <taxon>Flavobacteriia</taxon>
        <taxon>Flavobacteriales</taxon>
        <taxon>Flavobacteriaceae</taxon>
        <taxon>Arenibacter</taxon>
    </lineage>
</organism>
<evidence type="ECO:0000256" key="1">
    <source>
        <dbReference type="ARBA" id="ARBA00004141"/>
    </source>
</evidence>
<dbReference type="EMBL" id="RQPJ01000015">
    <property type="protein sequence ID" value="RTE52631.1"/>
    <property type="molecule type" value="Genomic_DNA"/>
</dbReference>
<evidence type="ECO:0008006" key="10">
    <source>
        <dbReference type="Google" id="ProtNLM"/>
    </source>
</evidence>
<dbReference type="RefSeq" id="WP_126163260.1">
    <property type="nucleotide sequence ID" value="NZ_RQPJ01000015.1"/>
</dbReference>
<gene>
    <name evidence="8" type="ORF">EHW67_15295</name>
</gene>
<proteinExistence type="predicted"/>
<dbReference type="GO" id="GO:0015086">
    <property type="term" value="F:cadmium ion transmembrane transporter activity"/>
    <property type="evidence" value="ECO:0007669"/>
    <property type="project" value="TreeGrafter"/>
</dbReference>
<evidence type="ECO:0000256" key="7">
    <source>
        <dbReference type="SAM" id="Phobius"/>
    </source>
</evidence>
<dbReference type="GO" id="GO:0034755">
    <property type="term" value="P:iron ion transmembrane transport"/>
    <property type="evidence" value="ECO:0007669"/>
    <property type="project" value="TreeGrafter"/>
</dbReference>
<keyword evidence="2" id="KW-0813">Transport</keyword>
<keyword evidence="9" id="KW-1185">Reference proteome</keyword>
<dbReference type="NCBIfam" id="NF037982">
    <property type="entry name" value="Nramp_1"/>
    <property type="match status" value="1"/>
</dbReference>
<dbReference type="GO" id="GO:0005384">
    <property type="term" value="F:manganese ion transmembrane transporter activity"/>
    <property type="evidence" value="ECO:0007669"/>
    <property type="project" value="TreeGrafter"/>
</dbReference>
<keyword evidence="6 7" id="KW-0472">Membrane</keyword>
<evidence type="ECO:0000256" key="5">
    <source>
        <dbReference type="ARBA" id="ARBA00022989"/>
    </source>
</evidence>
<feature type="transmembrane region" description="Helical" evidence="7">
    <location>
        <begin position="158"/>
        <end position="177"/>
    </location>
</feature>
<keyword evidence="3 7" id="KW-0812">Transmembrane</keyword>
<dbReference type="GO" id="GO:0015293">
    <property type="term" value="F:symporter activity"/>
    <property type="evidence" value="ECO:0007669"/>
    <property type="project" value="UniProtKB-KW"/>
</dbReference>
<comment type="subcellular location">
    <subcellularLocation>
        <location evidence="1">Membrane</location>
        <topology evidence="1">Multi-pass membrane protein</topology>
    </subcellularLocation>
</comment>